<sequence length="122" mass="13476">MRREQGLRERPFGGFEELQKGRGEPGGLNTKERLSKGEGLGGAWCRGSACRKDWILAVVPEECREFICARHSSGLARLRKRLSEPQPCFLPWAQDKDTTLALPQGPAGPSPPTGLVFHVSQH</sequence>
<dbReference type="Proteomes" id="UP000010552">
    <property type="component" value="Unassembled WGS sequence"/>
</dbReference>
<name>L5KA44_PTEAL</name>
<feature type="compositionally biased region" description="Basic and acidic residues" evidence="1">
    <location>
        <begin position="1"/>
        <end position="23"/>
    </location>
</feature>
<dbReference type="InParanoid" id="L5KA44"/>
<dbReference type="EMBL" id="KB030893">
    <property type="protein sequence ID" value="ELK08380.1"/>
    <property type="molecule type" value="Genomic_DNA"/>
</dbReference>
<dbReference type="AlphaFoldDB" id="L5KA44"/>
<evidence type="ECO:0000313" key="2">
    <source>
        <dbReference type="EMBL" id="ELK08380.1"/>
    </source>
</evidence>
<accession>L5KA44</accession>
<keyword evidence="3" id="KW-1185">Reference proteome</keyword>
<evidence type="ECO:0000313" key="3">
    <source>
        <dbReference type="Proteomes" id="UP000010552"/>
    </source>
</evidence>
<reference evidence="3" key="1">
    <citation type="journal article" date="2013" name="Science">
        <title>Comparative analysis of bat genomes provides insight into the evolution of flight and immunity.</title>
        <authorList>
            <person name="Zhang G."/>
            <person name="Cowled C."/>
            <person name="Shi Z."/>
            <person name="Huang Z."/>
            <person name="Bishop-Lilly K.A."/>
            <person name="Fang X."/>
            <person name="Wynne J.W."/>
            <person name="Xiong Z."/>
            <person name="Baker M.L."/>
            <person name="Zhao W."/>
            <person name="Tachedjian M."/>
            <person name="Zhu Y."/>
            <person name="Zhou P."/>
            <person name="Jiang X."/>
            <person name="Ng J."/>
            <person name="Yang L."/>
            <person name="Wu L."/>
            <person name="Xiao J."/>
            <person name="Feng Y."/>
            <person name="Chen Y."/>
            <person name="Sun X."/>
            <person name="Zhang Y."/>
            <person name="Marsh G.A."/>
            <person name="Crameri G."/>
            <person name="Broder C.C."/>
            <person name="Frey K.G."/>
            <person name="Wang L.F."/>
            <person name="Wang J."/>
        </authorList>
    </citation>
    <scope>NUCLEOTIDE SEQUENCE [LARGE SCALE GENOMIC DNA]</scope>
</reference>
<proteinExistence type="predicted"/>
<feature type="region of interest" description="Disordered" evidence="1">
    <location>
        <begin position="1"/>
        <end position="39"/>
    </location>
</feature>
<protein>
    <submittedName>
        <fullName evidence="2">Uncharacterized protein</fullName>
    </submittedName>
</protein>
<evidence type="ECO:0000256" key="1">
    <source>
        <dbReference type="SAM" id="MobiDB-lite"/>
    </source>
</evidence>
<gene>
    <name evidence="2" type="ORF">PAL_GLEAN10009971</name>
</gene>
<organism evidence="2 3">
    <name type="scientific">Pteropus alecto</name>
    <name type="common">Black flying fox</name>
    <dbReference type="NCBI Taxonomy" id="9402"/>
    <lineage>
        <taxon>Eukaryota</taxon>
        <taxon>Metazoa</taxon>
        <taxon>Chordata</taxon>
        <taxon>Craniata</taxon>
        <taxon>Vertebrata</taxon>
        <taxon>Euteleostomi</taxon>
        <taxon>Mammalia</taxon>
        <taxon>Eutheria</taxon>
        <taxon>Laurasiatheria</taxon>
        <taxon>Chiroptera</taxon>
        <taxon>Yinpterochiroptera</taxon>
        <taxon>Pteropodoidea</taxon>
        <taxon>Pteropodidae</taxon>
        <taxon>Pteropodinae</taxon>
        <taxon>Pteropus</taxon>
    </lineage>
</organism>